<feature type="non-terminal residue" evidence="2">
    <location>
        <position position="168"/>
    </location>
</feature>
<protein>
    <submittedName>
        <fullName evidence="2">Glutamic acid rich protein, putative</fullName>
    </submittedName>
</protein>
<organism evidence="2 3">
    <name type="scientific">Entamoeba histolytica KU27</name>
    <dbReference type="NCBI Taxonomy" id="885311"/>
    <lineage>
        <taxon>Eukaryota</taxon>
        <taxon>Amoebozoa</taxon>
        <taxon>Evosea</taxon>
        <taxon>Archamoebae</taxon>
        <taxon>Mastigamoebida</taxon>
        <taxon>Entamoebidae</taxon>
        <taxon>Entamoeba</taxon>
    </lineage>
</organism>
<gene>
    <name evidence="2" type="ORF">EHI5A_060670</name>
</gene>
<evidence type="ECO:0000313" key="2">
    <source>
        <dbReference type="EMBL" id="EMD47215.1"/>
    </source>
</evidence>
<dbReference type="VEuPathDB" id="AmoebaDB:EHI5A_060670"/>
<dbReference type="AlphaFoldDB" id="M2RRN5"/>
<dbReference type="Proteomes" id="UP000011755">
    <property type="component" value="Unassembled WGS sequence"/>
</dbReference>
<proteinExistence type="predicted"/>
<evidence type="ECO:0000256" key="1">
    <source>
        <dbReference type="SAM" id="MobiDB-lite"/>
    </source>
</evidence>
<dbReference type="OrthoDB" id="29634at2759"/>
<feature type="compositionally biased region" description="Basic residues" evidence="1">
    <location>
        <begin position="1"/>
        <end position="10"/>
    </location>
</feature>
<feature type="compositionally biased region" description="Basic and acidic residues" evidence="1">
    <location>
        <begin position="17"/>
        <end position="42"/>
    </location>
</feature>
<reference evidence="2 3" key="1">
    <citation type="submission" date="2013-02" db="EMBL/GenBank/DDBJ databases">
        <authorList>
            <person name="Hannick L."/>
            <person name="Zafar N."/>
            <person name="Lorenzi H."/>
            <person name="Ali I.A."/>
            <person name="Petri W.P."/>
            <person name="Caler E."/>
        </authorList>
    </citation>
    <scope>NUCLEOTIDE SEQUENCE [LARGE SCALE GENOMIC DNA]</scope>
    <source>
        <strain evidence="2 3">KU27</strain>
    </source>
</reference>
<accession>M2RRN5</accession>
<feature type="region of interest" description="Disordered" evidence="1">
    <location>
        <begin position="1"/>
        <end position="42"/>
    </location>
</feature>
<dbReference type="EMBL" id="KB444379">
    <property type="protein sequence ID" value="EMD47215.1"/>
    <property type="molecule type" value="Genomic_DNA"/>
</dbReference>
<name>M2RRN5_ENTHI</name>
<sequence>MPKHQNKNKKGSSQQTKVKERFIRSKTEKKKKEIQKEEEIPKITEEEKEKYLQKFKRKYVEKEKKEQLGLKHPNDLKTPIKQKEIGIETAQRVIQPIIKHNESKITFSRTNKRNENITSQFKETSDGFDIPKTKTERQKTMKLQTEIKFNNQSFDDESIDQNDYRMIT</sequence>
<evidence type="ECO:0000313" key="3">
    <source>
        <dbReference type="Proteomes" id="UP000011755"/>
    </source>
</evidence>